<keyword evidence="2" id="KW-0863">Zinc-finger</keyword>
<evidence type="ECO:0000313" key="6">
    <source>
        <dbReference type="WBParaSite" id="MCU_010337-RA"/>
    </source>
</evidence>
<dbReference type="GO" id="GO:0060271">
    <property type="term" value="P:cilium assembly"/>
    <property type="evidence" value="ECO:0007669"/>
    <property type="project" value="TreeGrafter"/>
</dbReference>
<dbReference type="SMART" id="SM00355">
    <property type="entry name" value="ZnF_C2H2"/>
    <property type="match status" value="1"/>
</dbReference>
<dbReference type="GO" id="GO:0008270">
    <property type="term" value="F:zinc ion binding"/>
    <property type="evidence" value="ECO:0007669"/>
    <property type="project" value="UniProtKB-KW"/>
</dbReference>
<feature type="compositionally biased region" description="Basic and acidic residues" evidence="4">
    <location>
        <begin position="330"/>
        <end position="347"/>
    </location>
</feature>
<proteinExistence type="predicted"/>
<dbReference type="PROSITE" id="PS00028">
    <property type="entry name" value="ZINC_FINGER_C2H2_1"/>
    <property type="match status" value="1"/>
</dbReference>
<dbReference type="InterPro" id="IPR013087">
    <property type="entry name" value="Znf_C2H2_type"/>
</dbReference>
<dbReference type="PANTHER" id="PTHR21502">
    <property type="entry name" value="ZINC FINGER PROTEIN DZIP1"/>
    <property type="match status" value="1"/>
</dbReference>
<evidence type="ECO:0000256" key="2">
    <source>
        <dbReference type="PROSITE-ProRule" id="PRU00042"/>
    </source>
</evidence>
<dbReference type="Pfam" id="PF25977">
    <property type="entry name" value="DZIP1"/>
    <property type="match status" value="1"/>
</dbReference>
<dbReference type="PROSITE" id="PS50157">
    <property type="entry name" value="ZINC_FINGER_C2H2_2"/>
    <property type="match status" value="1"/>
</dbReference>
<dbReference type="WBParaSite" id="MCU_010337-RA">
    <property type="protein sequence ID" value="MCU_010337-RA"/>
    <property type="gene ID" value="MCU_010337"/>
</dbReference>
<keyword evidence="2" id="KW-0862">Zinc</keyword>
<feature type="coiled-coil region" evidence="3">
    <location>
        <begin position="195"/>
        <end position="269"/>
    </location>
</feature>
<dbReference type="GO" id="GO:0005737">
    <property type="term" value="C:cytoplasm"/>
    <property type="evidence" value="ECO:0007669"/>
    <property type="project" value="TreeGrafter"/>
</dbReference>
<dbReference type="Gene3D" id="3.30.160.60">
    <property type="entry name" value="Classic Zinc Finger"/>
    <property type="match status" value="1"/>
</dbReference>
<dbReference type="AlphaFoldDB" id="A0A5K3FQ18"/>
<reference evidence="6" key="1">
    <citation type="submission" date="2019-11" db="UniProtKB">
        <authorList>
            <consortium name="WormBaseParasite"/>
        </authorList>
    </citation>
    <scope>IDENTIFICATION</scope>
</reference>
<evidence type="ECO:0000256" key="1">
    <source>
        <dbReference type="ARBA" id="ARBA00023054"/>
    </source>
</evidence>
<evidence type="ECO:0000256" key="4">
    <source>
        <dbReference type="SAM" id="MobiDB-lite"/>
    </source>
</evidence>
<organism evidence="6">
    <name type="scientific">Mesocestoides corti</name>
    <name type="common">Flatworm</name>
    <dbReference type="NCBI Taxonomy" id="53468"/>
    <lineage>
        <taxon>Eukaryota</taxon>
        <taxon>Metazoa</taxon>
        <taxon>Spiralia</taxon>
        <taxon>Lophotrochozoa</taxon>
        <taxon>Platyhelminthes</taxon>
        <taxon>Cestoda</taxon>
        <taxon>Eucestoda</taxon>
        <taxon>Cyclophyllidea</taxon>
        <taxon>Mesocestoididae</taxon>
        <taxon>Mesocestoides</taxon>
    </lineage>
</organism>
<protein>
    <submittedName>
        <fullName evidence="6">C2H2-type domain-containing protein</fullName>
    </submittedName>
</protein>
<dbReference type="InterPro" id="IPR058883">
    <property type="entry name" value="DZIP1_dom"/>
</dbReference>
<dbReference type="GO" id="GO:0036064">
    <property type="term" value="C:ciliary basal body"/>
    <property type="evidence" value="ECO:0007669"/>
    <property type="project" value="TreeGrafter"/>
</dbReference>
<feature type="coiled-coil region" evidence="3">
    <location>
        <begin position="13"/>
        <end position="47"/>
    </location>
</feature>
<feature type="compositionally biased region" description="Acidic residues" evidence="4">
    <location>
        <begin position="538"/>
        <end position="547"/>
    </location>
</feature>
<keyword evidence="2" id="KW-0479">Metal-binding</keyword>
<dbReference type="InterPro" id="IPR051241">
    <property type="entry name" value="DZIP_RILPL"/>
</dbReference>
<feature type="region of interest" description="Disordered" evidence="4">
    <location>
        <begin position="120"/>
        <end position="140"/>
    </location>
</feature>
<sequence length="555" mass="63131">MDIDALQDNLYSQDFLTNTVDALKLENETIKKETDALKRRLDQQAQRLTVTRKECHRRRLLLLAQQQLMDSGPQSYHQCPHCPKAFINASFLNAHLYRRHVEVVTALQAIDLNQDHIDRSDKGGNLQKEKPAIDKSSGLTSNLEHQIQEVLGHIKTQPPSLPPTQLASAIVQTVEVNEGSGDYHPPTLPPAPSPTATWKKRTAELERQLQEERERMRELEERNRAWQTSVAEQHRADVEHVREMFEVELRNLREENLQTQKELIQLRLKGANVSTFGDLEDDVPAQLERQVRSLEASPKRFKHRQDSETAHGTTKIVHIVEDNTCPVESTEQKLEKPLRTGKHDKGDVKSKDFNIELRIDPTEGVRPYKEQLEQLRQDPNALKRLRKEVEALLMEQLIDHDIQADARGLPRGKFNGTIDTLGQERQQLERKHPTFAEIRASLSRQVDRMALVALHSKRERREPLSGDGDGAASSSFKKPRASRSSERSISARPTSGRPASLTSITPTLSPIAERPRLAMVSPAMRRPNEAHSTQSLFEESEEEEVDSDVTAPVHK</sequence>
<keyword evidence="1 3" id="KW-0175">Coiled coil</keyword>
<evidence type="ECO:0000256" key="3">
    <source>
        <dbReference type="SAM" id="Coils"/>
    </source>
</evidence>
<feature type="domain" description="C2H2-type" evidence="5">
    <location>
        <begin position="77"/>
        <end position="100"/>
    </location>
</feature>
<dbReference type="PANTHER" id="PTHR21502:SF3">
    <property type="entry name" value="CILIUM ASSEMBLY PROTEIN DZIP1L"/>
    <property type="match status" value="1"/>
</dbReference>
<feature type="compositionally biased region" description="Basic and acidic residues" evidence="4">
    <location>
        <begin position="120"/>
        <end position="133"/>
    </location>
</feature>
<feature type="region of interest" description="Disordered" evidence="4">
    <location>
        <begin position="328"/>
        <end position="347"/>
    </location>
</feature>
<accession>A0A5K3FQ18</accession>
<evidence type="ECO:0000259" key="5">
    <source>
        <dbReference type="PROSITE" id="PS50157"/>
    </source>
</evidence>
<name>A0A5K3FQ18_MESCO</name>
<feature type="region of interest" description="Disordered" evidence="4">
    <location>
        <begin position="457"/>
        <end position="555"/>
    </location>
</feature>